<gene>
    <name evidence="2" type="ORF">L596_029411</name>
</gene>
<dbReference type="Proteomes" id="UP000298663">
    <property type="component" value="Unassembled WGS sequence"/>
</dbReference>
<dbReference type="AlphaFoldDB" id="A0A4U5LUJ8"/>
<proteinExistence type="predicted"/>
<dbReference type="EMBL" id="AZBU02000012">
    <property type="protein sequence ID" value="TKR59788.1"/>
    <property type="molecule type" value="Genomic_DNA"/>
</dbReference>
<comment type="caution">
    <text evidence="2">The sequence shown here is derived from an EMBL/GenBank/DDBJ whole genome shotgun (WGS) entry which is preliminary data.</text>
</comment>
<reference evidence="2 3" key="1">
    <citation type="journal article" date="2015" name="Genome Biol.">
        <title>Comparative genomics of Steinernema reveals deeply conserved gene regulatory networks.</title>
        <authorList>
            <person name="Dillman A.R."/>
            <person name="Macchietto M."/>
            <person name="Porter C.F."/>
            <person name="Rogers A."/>
            <person name="Williams B."/>
            <person name="Antoshechkin I."/>
            <person name="Lee M.M."/>
            <person name="Goodwin Z."/>
            <person name="Lu X."/>
            <person name="Lewis E.E."/>
            <person name="Goodrich-Blair H."/>
            <person name="Stock S.P."/>
            <person name="Adams B.J."/>
            <person name="Sternberg P.W."/>
            <person name="Mortazavi A."/>
        </authorList>
    </citation>
    <scope>NUCLEOTIDE SEQUENCE [LARGE SCALE GENOMIC DNA]</scope>
    <source>
        <strain evidence="2 3">ALL</strain>
    </source>
</reference>
<organism evidence="2 3">
    <name type="scientific">Steinernema carpocapsae</name>
    <name type="common">Entomopathogenic nematode</name>
    <dbReference type="NCBI Taxonomy" id="34508"/>
    <lineage>
        <taxon>Eukaryota</taxon>
        <taxon>Metazoa</taxon>
        <taxon>Ecdysozoa</taxon>
        <taxon>Nematoda</taxon>
        <taxon>Chromadorea</taxon>
        <taxon>Rhabditida</taxon>
        <taxon>Tylenchina</taxon>
        <taxon>Panagrolaimomorpha</taxon>
        <taxon>Strongyloidoidea</taxon>
        <taxon>Steinernematidae</taxon>
        <taxon>Steinernema</taxon>
    </lineage>
</organism>
<evidence type="ECO:0000313" key="2">
    <source>
        <dbReference type="EMBL" id="TKR59788.1"/>
    </source>
</evidence>
<protein>
    <submittedName>
        <fullName evidence="2">Uncharacterized protein</fullName>
    </submittedName>
</protein>
<sequence length="114" mass="12233">MKFSQSYLTVLIPELLEQHSYRPGPQRPCGDGPEPKRTHGQPSELRRPASTGHDVHVGPPITTLSSLSLSPLLLSSNDSQLVLPFLIRLSSPFSASGISSSSLCSSPSSQNRPV</sequence>
<evidence type="ECO:0000313" key="3">
    <source>
        <dbReference type="Proteomes" id="UP000298663"/>
    </source>
</evidence>
<name>A0A4U5LUJ8_STECR</name>
<evidence type="ECO:0000256" key="1">
    <source>
        <dbReference type="SAM" id="MobiDB-lite"/>
    </source>
</evidence>
<keyword evidence="3" id="KW-1185">Reference proteome</keyword>
<feature type="region of interest" description="Disordered" evidence="1">
    <location>
        <begin position="18"/>
        <end position="60"/>
    </location>
</feature>
<accession>A0A4U5LUJ8</accession>
<reference evidence="2 3" key="2">
    <citation type="journal article" date="2019" name="G3 (Bethesda)">
        <title>Hybrid Assembly of the Genome of the Entomopathogenic Nematode Steinernema carpocapsae Identifies the X-Chromosome.</title>
        <authorList>
            <person name="Serra L."/>
            <person name="Macchietto M."/>
            <person name="Macias-Munoz A."/>
            <person name="McGill C.J."/>
            <person name="Rodriguez I.M."/>
            <person name="Rodriguez B."/>
            <person name="Murad R."/>
            <person name="Mortazavi A."/>
        </authorList>
    </citation>
    <scope>NUCLEOTIDE SEQUENCE [LARGE SCALE GENOMIC DNA]</scope>
    <source>
        <strain evidence="2 3">ALL</strain>
    </source>
</reference>
<feature type="region of interest" description="Disordered" evidence="1">
    <location>
        <begin position="94"/>
        <end position="114"/>
    </location>
</feature>